<gene>
    <name evidence="2" type="ORF">SAMN04487995_0864</name>
</gene>
<evidence type="ECO:0008006" key="4">
    <source>
        <dbReference type="Google" id="ProtNLM"/>
    </source>
</evidence>
<organism evidence="2 3">
    <name type="scientific">Dyadobacter koreensis</name>
    <dbReference type="NCBI Taxonomy" id="408657"/>
    <lineage>
        <taxon>Bacteria</taxon>
        <taxon>Pseudomonadati</taxon>
        <taxon>Bacteroidota</taxon>
        <taxon>Cytophagia</taxon>
        <taxon>Cytophagales</taxon>
        <taxon>Spirosomataceae</taxon>
        <taxon>Dyadobacter</taxon>
    </lineage>
</organism>
<sequence length="309" mass="35258">MIRKMRFKLSITAFSILFCSAFTFAQRLNSSPQKDPSQRIQIAPESVFKSFREAGMKPVNHILTPSEKEKVKNAFMLLPPLHQQILKKHLKSISFMDNMPNTALTSPVGTSGATKMFNITFRASLLDENISQWATWKENTCFNQQADSNYRVRVEGGEMDGIVYVLMHEATHVVDVVTNITPRLTKENAAVKPTEFTKNIWRLMNVPAEPYIDSLLEQTRFRSGKPVPISLSPDIYNQLSKTPFPSLYAMAAWSEDIAELATIHHLTTKLNQPFYIVVTKNNAELAKFEPMKNLLVRQRLDQLSTFYKP</sequence>
<evidence type="ECO:0000313" key="2">
    <source>
        <dbReference type="EMBL" id="SEI45491.1"/>
    </source>
</evidence>
<evidence type="ECO:0000256" key="1">
    <source>
        <dbReference type="SAM" id="SignalP"/>
    </source>
</evidence>
<proteinExistence type="predicted"/>
<dbReference type="Proteomes" id="UP000199532">
    <property type="component" value="Unassembled WGS sequence"/>
</dbReference>
<feature type="signal peptide" evidence="1">
    <location>
        <begin position="1"/>
        <end position="25"/>
    </location>
</feature>
<dbReference type="AlphaFoldDB" id="A0A1H6QP87"/>
<dbReference type="STRING" id="408657.SAMN04487995_0864"/>
<keyword evidence="1" id="KW-0732">Signal</keyword>
<name>A0A1H6QP87_9BACT</name>
<protein>
    <recommendedName>
        <fullName evidence="4">Secreted protein</fullName>
    </recommendedName>
</protein>
<dbReference type="EMBL" id="FNXY01000001">
    <property type="protein sequence ID" value="SEI45491.1"/>
    <property type="molecule type" value="Genomic_DNA"/>
</dbReference>
<keyword evidence="3" id="KW-1185">Reference proteome</keyword>
<accession>A0A1H6QP87</accession>
<evidence type="ECO:0000313" key="3">
    <source>
        <dbReference type="Proteomes" id="UP000199532"/>
    </source>
</evidence>
<reference evidence="2 3" key="1">
    <citation type="submission" date="2016-10" db="EMBL/GenBank/DDBJ databases">
        <authorList>
            <person name="de Groot N.N."/>
        </authorList>
    </citation>
    <scope>NUCLEOTIDE SEQUENCE [LARGE SCALE GENOMIC DNA]</scope>
    <source>
        <strain evidence="2 3">DSM 19938</strain>
    </source>
</reference>
<feature type="chain" id="PRO_5011564899" description="Secreted protein" evidence="1">
    <location>
        <begin position="26"/>
        <end position="309"/>
    </location>
</feature>